<keyword evidence="4 5" id="KW-0413">Isomerase</keyword>
<evidence type="ECO:0000256" key="4">
    <source>
        <dbReference type="ARBA" id="ARBA00023235"/>
    </source>
</evidence>
<evidence type="ECO:0000256" key="3">
    <source>
        <dbReference type="ARBA" id="ARBA00023110"/>
    </source>
</evidence>
<sequence length="411" mass="44512">MKIKISLLCLLVVGVTSSFGQTKKKPTATTTKTAAVKKPAPAQPAQGIFAEMETDKGKIVIQLEYQKTPITVANFISLAEGTNNAVTDANLKGKPFFDGIKFHRVITKNNGDQQDFMIQGGDPAGNGSGGPGYAFKDEFTDAVFDKPGILAMANSGPKTNGSQFFITVAPTTWLNGRHTIFGYVTKGMDVVNKIKRDDVIKKVTINRVGAEAKKFDAAKIFADYMANKATDEAKEAALAAENRRKQEELAKQKKEEYLKTYGPVFAAKAKFLNDTKATATETASGLKYKIVQTGAGKKPTDGATVYIHYAGYLEDGTLFDSSYEAVNKEFGKLDENRAKANGYQPFPFTYGKKDGLIPGFIEGLSLMNFGDKAIVFIPSKLGYGERGAGNVIPPNSNIIFEIEMLEALPAK</sequence>
<evidence type="ECO:0000259" key="7">
    <source>
        <dbReference type="PROSITE" id="PS50059"/>
    </source>
</evidence>
<keyword evidence="3 5" id="KW-0697">Rotamase</keyword>
<dbReference type="Pfam" id="PF00160">
    <property type="entry name" value="Pro_isomerase"/>
    <property type="match status" value="1"/>
</dbReference>
<dbReference type="InterPro" id="IPR029000">
    <property type="entry name" value="Cyclophilin-like_dom_sf"/>
</dbReference>
<evidence type="ECO:0000313" key="9">
    <source>
        <dbReference type="EMBL" id="MDI9257558.1"/>
    </source>
</evidence>
<evidence type="ECO:0000256" key="1">
    <source>
        <dbReference type="ARBA" id="ARBA00000971"/>
    </source>
</evidence>
<dbReference type="InterPro" id="IPR001179">
    <property type="entry name" value="PPIase_FKBP_dom"/>
</dbReference>
<dbReference type="EMBL" id="JASGBP010000005">
    <property type="protein sequence ID" value="MDI9257558.1"/>
    <property type="molecule type" value="Genomic_DNA"/>
</dbReference>
<comment type="caution">
    <text evidence="9">The sequence shown here is derived from an EMBL/GenBank/DDBJ whole genome shotgun (WGS) entry which is preliminary data.</text>
</comment>
<evidence type="ECO:0000256" key="6">
    <source>
        <dbReference type="SAM" id="SignalP"/>
    </source>
</evidence>
<name>A0ABT6XR41_9FLAO</name>
<keyword evidence="6" id="KW-0732">Signal</keyword>
<dbReference type="CDD" id="cd00317">
    <property type="entry name" value="cyclophilin"/>
    <property type="match status" value="1"/>
</dbReference>
<feature type="domain" description="PPIase FKBP-type" evidence="7">
    <location>
        <begin position="302"/>
        <end position="408"/>
    </location>
</feature>
<protein>
    <recommendedName>
        <fullName evidence="2 5">peptidylprolyl isomerase</fullName>
        <ecNumber evidence="2 5">5.2.1.8</ecNumber>
    </recommendedName>
</protein>
<evidence type="ECO:0000313" key="10">
    <source>
        <dbReference type="Proteomes" id="UP001230035"/>
    </source>
</evidence>
<proteinExistence type="predicted"/>
<keyword evidence="10" id="KW-1185">Reference proteome</keyword>
<dbReference type="InterPro" id="IPR044666">
    <property type="entry name" value="Cyclophilin_A-like"/>
</dbReference>
<gene>
    <name evidence="9" type="ORF">QHT84_09040</name>
</gene>
<dbReference type="PANTHER" id="PTHR45625:SF4">
    <property type="entry name" value="PEPTIDYLPROLYL ISOMERASE DOMAIN AND WD REPEAT-CONTAINING PROTEIN 1"/>
    <property type="match status" value="1"/>
</dbReference>
<dbReference type="InterPro" id="IPR046357">
    <property type="entry name" value="PPIase_dom_sf"/>
</dbReference>
<feature type="chain" id="PRO_5047177493" description="peptidylprolyl isomerase" evidence="6">
    <location>
        <begin position="21"/>
        <end position="411"/>
    </location>
</feature>
<dbReference type="RefSeq" id="WP_283239237.1">
    <property type="nucleotide sequence ID" value="NZ_JASGBP010000005.1"/>
</dbReference>
<dbReference type="EC" id="5.2.1.8" evidence="2 5"/>
<feature type="signal peptide" evidence="6">
    <location>
        <begin position="1"/>
        <end position="20"/>
    </location>
</feature>
<dbReference type="PROSITE" id="PS50072">
    <property type="entry name" value="CSA_PPIASE_2"/>
    <property type="match status" value="1"/>
</dbReference>
<dbReference type="GO" id="GO:0003755">
    <property type="term" value="F:peptidyl-prolyl cis-trans isomerase activity"/>
    <property type="evidence" value="ECO:0007669"/>
    <property type="project" value="UniProtKB-EC"/>
</dbReference>
<dbReference type="SUPFAM" id="SSF50891">
    <property type="entry name" value="Cyclophilin-like"/>
    <property type="match status" value="1"/>
</dbReference>
<evidence type="ECO:0000259" key="8">
    <source>
        <dbReference type="PROSITE" id="PS50072"/>
    </source>
</evidence>
<accession>A0ABT6XR41</accession>
<evidence type="ECO:0000256" key="2">
    <source>
        <dbReference type="ARBA" id="ARBA00013194"/>
    </source>
</evidence>
<dbReference type="Proteomes" id="UP001230035">
    <property type="component" value="Unassembled WGS sequence"/>
</dbReference>
<feature type="domain" description="PPIase cyclophilin-type" evidence="8">
    <location>
        <begin position="57"/>
        <end position="196"/>
    </location>
</feature>
<organism evidence="9 10">
    <name type="scientific">Flavobacterium sedimenticola</name>
    <dbReference type="NCBI Taxonomy" id="3043286"/>
    <lineage>
        <taxon>Bacteria</taxon>
        <taxon>Pseudomonadati</taxon>
        <taxon>Bacteroidota</taxon>
        <taxon>Flavobacteriia</taxon>
        <taxon>Flavobacteriales</taxon>
        <taxon>Flavobacteriaceae</taxon>
        <taxon>Flavobacterium</taxon>
    </lineage>
</organism>
<reference evidence="9 10" key="1">
    <citation type="submission" date="2023-05" db="EMBL/GenBank/DDBJ databases">
        <title>Flavobacterium sedimenti sp. nov., isolated from the sediment.</title>
        <authorList>
            <person name="Wu N."/>
        </authorList>
    </citation>
    <scope>NUCLEOTIDE SEQUENCE [LARGE SCALE GENOMIC DNA]</scope>
    <source>
        <strain evidence="9 10">YZ-48</strain>
    </source>
</reference>
<dbReference type="Gene3D" id="2.40.100.10">
    <property type="entry name" value="Cyclophilin-like"/>
    <property type="match status" value="1"/>
</dbReference>
<dbReference type="PANTHER" id="PTHR45625">
    <property type="entry name" value="PEPTIDYL-PROLYL CIS-TRANS ISOMERASE-RELATED"/>
    <property type="match status" value="1"/>
</dbReference>
<dbReference type="InterPro" id="IPR002130">
    <property type="entry name" value="Cyclophilin-type_PPIase_dom"/>
</dbReference>
<comment type="catalytic activity">
    <reaction evidence="1 5">
        <text>[protein]-peptidylproline (omega=180) = [protein]-peptidylproline (omega=0)</text>
        <dbReference type="Rhea" id="RHEA:16237"/>
        <dbReference type="Rhea" id="RHEA-COMP:10747"/>
        <dbReference type="Rhea" id="RHEA-COMP:10748"/>
        <dbReference type="ChEBI" id="CHEBI:83833"/>
        <dbReference type="ChEBI" id="CHEBI:83834"/>
        <dbReference type="EC" id="5.2.1.8"/>
    </reaction>
</comment>
<dbReference type="PROSITE" id="PS50059">
    <property type="entry name" value="FKBP_PPIASE"/>
    <property type="match status" value="1"/>
</dbReference>
<evidence type="ECO:0000256" key="5">
    <source>
        <dbReference type="PROSITE-ProRule" id="PRU00277"/>
    </source>
</evidence>
<dbReference type="Pfam" id="PF00254">
    <property type="entry name" value="FKBP_C"/>
    <property type="match status" value="1"/>
</dbReference>
<dbReference type="PRINTS" id="PR00153">
    <property type="entry name" value="CSAPPISMRASE"/>
</dbReference>
<dbReference type="SUPFAM" id="SSF54534">
    <property type="entry name" value="FKBP-like"/>
    <property type="match status" value="1"/>
</dbReference>
<dbReference type="Gene3D" id="3.10.50.40">
    <property type="match status" value="1"/>
</dbReference>